<evidence type="ECO:0000259" key="1">
    <source>
        <dbReference type="PROSITE" id="PS51819"/>
    </source>
</evidence>
<organism evidence="2 3">
    <name type="scientific">Sphingopyxis macrogoltabida</name>
    <name type="common">Sphingomonas macrogoltabidus</name>
    <dbReference type="NCBI Taxonomy" id="33050"/>
    <lineage>
        <taxon>Bacteria</taxon>
        <taxon>Pseudomonadati</taxon>
        <taxon>Pseudomonadota</taxon>
        <taxon>Alphaproteobacteria</taxon>
        <taxon>Sphingomonadales</taxon>
        <taxon>Sphingomonadaceae</taxon>
        <taxon>Sphingopyxis</taxon>
    </lineage>
</organism>
<dbReference type="PANTHER" id="PTHR36503">
    <property type="entry name" value="BLR2520 PROTEIN"/>
    <property type="match status" value="1"/>
</dbReference>
<evidence type="ECO:0000313" key="3">
    <source>
        <dbReference type="Proteomes" id="UP000076088"/>
    </source>
</evidence>
<gene>
    <name evidence="2" type="ORF">ATM17_08645</name>
</gene>
<dbReference type="AlphaFoldDB" id="A0AAC9AUV6"/>
<reference evidence="2 3" key="2">
    <citation type="journal article" date="2016" name="Genome Announc.">
        <title>Complete Genome Sequence of Sphingopyxis macrogoltabida Strain 203N (NBRC 111659), a Polyethylene Glycol Degrader.</title>
        <authorList>
            <person name="Ohtsubo Y."/>
            <person name="Nonoyama S."/>
            <person name="Nagata Y."/>
            <person name="Numata M."/>
            <person name="Tsuchikane K."/>
            <person name="Hosoyama A."/>
            <person name="Yamazoe A."/>
            <person name="Tsuda M."/>
            <person name="Fujita N."/>
            <person name="Kawai F."/>
        </authorList>
    </citation>
    <scope>NUCLEOTIDE SEQUENCE [LARGE SCALE GENOMIC DNA]</scope>
    <source>
        <strain evidence="2 3">203N</strain>
    </source>
</reference>
<dbReference type="EMBL" id="CP013344">
    <property type="protein sequence ID" value="AMU89104.1"/>
    <property type="molecule type" value="Genomic_DNA"/>
</dbReference>
<dbReference type="InterPro" id="IPR037523">
    <property type="entry name" value="VOC_core"/>
</dbReference>
<protein>
    <submittedName>
        <fullName evidence="2">Glyoxalase</fullName>
    </submittedName>
</protein>
<proteinExistence type="predicted"/>
<dbReference type="Gene3D" id="3.10.180.10">
    <property type="entry name" value="2,3-Dihydroxybiphenyl 1,2-Dioxygenase, domain 1"/>
    <property type="match status" value="1"/>
</dbReference>
<dbReference type="InterPro" id="IPR029068">
    <property type="entry name" value="Glyas_Bleomycin-R_OHBP_Dase"/>
</dbReference>
<sequence>MQQQIAVVTLGIADLVRSRRFYREGFGWTPVFANEEIAFYQMNGLILGTWLEAKLAEDMTRTSFGGPGSFALAHNVGTAEEVDAVIAALEAAGGRVLRPGDAPPHGGYRGYVADPDDHAWEIAWNPAWPIDAEGQVTFGA</sequence>
<dbReference type="Proteomes" id="UP000076088">
    <property type="component" value="Chromosome"/>
</dbReference>
<dbReference type="KEGG" id="smaz:LH19_11190"/>
<dbReference type="RefSeq" id="WP_054727854.1">
    <property type="nucleotide sequence ID" value="NZ_CP009429.1"/>
</dbReference>
<dbReference type="Pfam" id="PF00903">
    <property type="entry name" value="Glyoxalase"/>
    <property type="match status" value="1"/>
</dbReference>
<dbReference type="InterPro" id="IPR004360">
    <property type="entry name" value="Glyas_Fos-R_dOase_dom"/>
</dbReference>
<name>A0AAC9AUV6_SPHMC</name>
<dbReference type="PANTHER" id="PTHR36503:SF1">
    <property type="entry name" value="BLR2520 PROTEIN"/>
    <property type="match status" value="1"/>
</dbReference>
<dbReference type="SUPFAM" id="SSF54593">
    <property type="entry name" value="Glyoxalase/Bleomycin resistance protein/Dihydroxybiphenyl dioxygenase"/>
    <property type="match status" value="1"/>
</dbReference>
<keyword evidence="3" id="KW-1185">Reference proteome</keyword>
<feature type="domain" description="VOC" evidence="1">
    <location>
        <begin position="4"/>
        <end position="125"/>
    </location>
</feature>
<evidence type="ECO:0000313" key="2">
    <source>
        <dbReference type="EMBL" id="AMU89104.1"/>
    </source>
</evidence>
<dbReference type="PROSITE" id="PS51819">
    <property type="entry name" value="VOC"/>
    <property type="match status" value="1"/>
</dbReference>
<accession>A0AAC9AUV6</accession>
<reference evidence="3" key="1">
    <citation type="submission" date="2015-11" db="EMBL/GenBank/DDBJ databases">
        <title>Complete genome sequence of a polyethylene-glycol degrader Sphingopyxis macrogoltabida 203N (NBRC 111659).</title>
        <authorList>
            <person name="Yoshiyuki O."/>
            <person name="Shouta N."/>
            <person name="Nagata Y."/>
            <person name="Numata M."/>
            <person name="Tsuchikane K."/>
            <person name="Hosoyama A."/>
            <person name="Yamazoe A."/>
            <person name="Tsuda M."/>
            <person name="Fujita N."/>
            <person name="Kawai F."/>
        </authorList>
    </citation>
    <scope>NUCLEOTIDE SEQUENCE [LARGE SCALE GENOMIC DNA]</scope>
    <source>
        <strain evidence="3">203N</strain>
    </source>
</reference>